<dbReference type="Pfam" id="PF01061">
    <property type="entry name" value="ABC2_membrane"/>
    <property type="match status" value="1"/>
</dbReference>
<dbReference type="Proteomes" id="UP000198984">
    <property type="component" value="Unassembled WGS sequence"/>
</dbReference>
<proteinExistence type="inferred from homology"/>
<dbReference type="RefSeq" id="WP_089911382.1">
    <property type="nucleotide sequence ID" value="NZ_FOBB01000002.1"/>
</dbReference>
<dbReference type="InterPro" id="IPR047817">
    <property type="entry name" value="ABC2_TM_bact-type"/>
</dbReference>
<accession>A0A1H7SVF3</accession>
<comment type="subcellular location">
    <subcellularLocation>
        <location evidence="5">Cell membrane</location>
        <topology evidence="5">Multi-pass membrane protein</topology>
    </subcellularLocation>
    <subcellularLocation>
        <location evidence="1">Membrane</location>
        <topology evidence="1">Multi-pass membrane protein</topology>
    </subcellularLocation>
</comment>
<evidence type="ECO:0000259" key="6">
    <source>
        <dbReference type="PROSITE" id="PS51012"/>
    </source>
</evidence>
<dbReference type="PANTHER" id="PTHR43229">
    <property type="entry name" value="NODULATION PROTEIN J"/>
    <property type="match status" value="1"/>
</dbReference>
<comment type="similarity">
    <text evidence="5">Belongs to the ABC-2 integral membrane protein family.</text>
</comment>
<dbReference type="InterPro" id="IPR013525">
    <property type="entry name" value="ABC2_TM"/>
</dbReference>
<gene>
    <name evidence="7" type="ORF">SAMN04488505_1021051</name>
</gene>
<evidence type="ECO:0000256" key="2">
    <source>
        <dbReference type="ARBA" id="ARBA00022692"/>
    </source>
</evidence>
<dbReference type="PIRSF" id="PIRSF006648">
    <property type="entry name" value="DrrB"/>
    <property type="match status" value="1"/>
</dbReference>
<evidence type="ECO:0000256" key="5">
    <source>
        <dbReference type="RuleBase" id="RU361157"/>
    </source>
</evidence>
<evidence type="ECO:0000256" key="1">
    <source>
        <dbReference type="ARBA" id="ARBA00004141"/>
    </source>
</evidence>
<dbReference type="PANTHER" id="PTHR43229:SF2">
    <property type="entry name" value="NODULATION PROTEIN J"/>
    <property type="match status" value="1"/>
</dbReference>
<name>A0A1H7SVF3_9BACT</name>
<feature type="transmembrane region" description="Helical" evidence="5">
    <location>
        <begin position="103"/>
        <end position="127"/>
    </location>
</feature>
<dbReference type="AlphaFoldDB" id="A0A1H7SVF3"/>
<dbReference type="InterPro" id="IPR051784">
    <property type="entry name" value="Nod_factor_ABC_transporter"/>
</dbReference>
<dbReference type="GO" id="GO:0043190">
    <property type="term" value="C:ATP-binding cassette (ABC) transporter complex"/>
    <property type="evidence" value="ECO:0007669"/>
    <property type="project" value="InterPro"/>
</dbReference>
<evidence type="ECO:0000256" key="4">
    <source>
        <dbReference type="ARBA" id="ARBA00023136"/>
    </source>
</evidence>
<evidence type="ECO:0000313" key="8">
    <source>
        <dbReference type="Proteomes" id="UP000198984"/>
    </source>
</evidence>
<feature type="transmembrane region" description="Helical" evidence="5">
    <location>
        <begin position="133"/>
        <end position="161"/>
    </location>
</feature>
<reference evidence="7 8" key="1">
    <citation type="submission" date="2016-10" db="EMBL/GenBank/DDBJ databases">
        <authorList>
            <person name="de Groot N.N."/>
        </authorList>
    </citation>
    <scope>NUCLEOTIDE SEQUENCE [LARGE SCALE GENOMIC DNA]</scope>
    <source>
        <strain evidence="7 8">DSM 21039</strain>
    </source>
</reference>
<feature type="transmembrane region" description="Helical" evidence="5">
    <location>
        <begin position="225"/>
        <end position="245"/>
    </location>
</feature>
<keyword evidence="2 5" id="KW-0812">Transmembrane</keyword>
<organism evidence="7 8">
    <name type="scientific">Chitinophaga rupis</name>
    <dbReference type="NCBI Taxonomy" id="573321"/>
    <lineage>
        <taxon>Bacteria</taxon>
        <taxon>Pseudomonadati</taxon>
        <taxon>Bacteroidota</taxon>
        <taxon>Chitinophagia</taxon>
        <taxon>Chitinophagales</taxon>
        <taxon>Chitinophagaceae</taxon>
        <taxon>Chitinophaga</taxon>
    </lineage>
</organism>
<feature type="transmembrane region" description="Helical" evidence="5">
    <location>
        <begin position="168"/>
        <end position="188"/>
    </location>
</feature>
<dbReference type="InterPro" id="IPR000412">
    <property type="entry name" value="ABC_2_transport"/>
</dbReference>
<dbReference type="STRING" id="573321.SAMN04488505_1021051"/>
<keyword evidence="4 5" id="KW-0472">Membrane</keyword>
<keyword evidence="8" id="KW-1185">Reference proteome</keyword>
<feature type="transmembrane region" description="Helical" evidence="5">
    <location>
        <begin position="60"/>
        <end position="82"/>
    </location>
</feature>
<sequence>MSFFSNLQLYYVRKVKESLHNPGFLFMAVGTPLMYLLLFAPMLQHFTGMPGFTSGSVLNVFLPGVVVVIAVYGGLYVGFGLVDEIRQGIIERFRVTPTSRLALLLGSVLRDVSGVLVQTLLITLMAIPFGLKVYWGGFIIVMILLAIISALFAAFSYALALRLKSEDAIAPIIQGISLPIMLLAGFLLPMEMAPHWLQVAAHFNPVYYAVEASRALIGGQVNTPVVFQAFAVLLPVMALVFWWAIRSYKTAVA</sequence>
<keyword evidence="5" id="KW-1003">Cell membrane</keyword>
<dbReference type="PROSITE" id="PS51012">
    <property type="entry name" value="ABC_TM2"/>
    <property type="match status" value="1"/>
</dbReference>
<feature type="domain" description="ABC transmembrane type-2" evidence="6">
    <location>
        <begin position="23"/>
        <end position="251"/>
    </location>
</feature>
<dbReference type="EMBL" id="FOBB01000002">
    <property type="protein sequence ID" value="SEL76355.1"/>
    <property type="molecule type" value="Genomic_DNA"/>
</dbReference>
<keyword evidence="5" id="KW-0813">Transport</keyword>
<dbReference type="OrthoDB" id="670210at2"/>
<keyword evidence="3 5" id="KW-1133">Transmembrane helix</keyword>
<evidence type="ECO:0000256" key="3">
    <source>
        <dbReference type="ARBA" id="ARBA00022989"/>
    </source>
</evidence>
<feature type="transmembrane region" description="Helical" evidence="5">
    <location>
        <begin position="21"/>
        <end position="40"/>
    </location>
</feature>
<dbReference type="GO" id="GO:0140359">
    <property type="term" value="F:ABC-type transporter activity"/>
    <property type="evidence" value="ECO:0007669"/>
    <property type="project" value="InterPro"/>
</dbReference>
<protein>
    <recommendedName>
        <fullName evidence="5">Transport permease protein</fullName>
    </recommendedName>
</protein>
<evidence type="ECO:0000313" key="7">
    <source>
        <dbReference type="EMBL" id="SEL76355.1"/>
    </source>
</evidence>